<evidence type="ECO:0000256" key="6">
    <source>
        <dbReference type="ARBA" id="ARBA00022989"/>
    </source>
</evidence>
<dbReference type="Gene3D" id="1.10.3720.10">
    <property type="entry name" value="MetI-like"/>
    <property type="match status" value="1"/>
</dbReference>
<evidence type="ECO:0000313" key="11">
    <source>
        <dbReference type="Proteomes" id="UP000002300"/>
    </source>
</evidence>
<keyword evidence="5 8" id="KW-0812">Transmembrane</keyword>
<dbReference type="SUPFAM" id="SSF161098">
    <property type="entry name" value="MetI-like"/>
    <property type="match status" value="1"/>
</dbReference>
<feature type="transmembrane region" description="Helical" evidence="8">
    <location>
        <begin position="228"/>
        <end position="249"/>
    </location>
</feature>
<comment type="subcellular location">
    <subcellularLocation>
        <location evidence="1 8">Cell membrane</location>
        <topology evidence="1 8">Multi-pass membrane protein</topology>
    </subcellularLocation>
</comment>
<dbReference type="PANTHER" id="PTHR43848">
    <property type="entry name" value="PUTRESCINE TRANSPORT SYSTEM PERMEASE PROTEIN POTI"/>
    <property type="match status" value="1"/>
</dbReference>
<dbReference type="OrthoDB" id="9782004at2"/>
<dbReference type="GO" id="GO:0055085">
    <property type="term" value="P:transmembrane transport"/>
    <property type="evidence" value="ECO:0007669"/>
    <property type="project" value="InterPro"/>
</dbReference>
<dbReference type="Proteomes" id="UP000002300">
    <property type="component" value="Chromosome"/>
</dbReference>
<evidence type="ECO:0000259" key="9">
    <source>
        <dbReference type="PROSITE" id="PS50928"/>
    </source>
</evidence>
<evidence type="ECO:0000313" key="10">
    <source>
        <dbReference type="EMBL" id="ABS21335.1"/>
    </source>
</evidence>
<evidence type="ECO:0000256" key="8">
    <source>
        <dbReference type="RuleBase" id="RU363032"/>
    </source>
</evidence>
<keyword evidence="11" id="KW-1185">Reference proteome</keyword>
<keyword evidence="7 8" id="KW-0472">Membrane</keyword>
<dbReference type="eggNOG" id="COG1177">
    <property type="taxonomic scope" value="Bacteria"/>
</dbReference>
<dbReference type="GeneID" id="33896368"/>
<organism evidence="10 11">
    <name type="scientific">Bacillus cytotoxicus (strain DSM 22905 / CIP 110041 / 391-98 / NVH 391-98)</name>
    <dbReference type="NCBI Taxonomy" id="315749"/>
    <lineage>
        <taxon>Bacteria</taxon>
        <taxon>Bacillati</taxon>
        <taxon>Bacillota</taxon>
        <taxon>Bacilli</taxon>
        <taxon>Bacillales</taxon>
        <taxon>Bacillaceae</taxon>
        <taxon>Bacillus</taxon>
        <taxon>Bacillus cereus group</taxon>
    </lineage>
</organism>
<dbReference type="GO" id="GO:0004585">
    <property type="term" value="F:ornithine carbamoyltransferase activity"/>
    <property type="evidence" value="ECO:0007669"/>
    <property type="project" value="UniProtKB-EC"/>
</dbReference>
<feature type="transmembrane region" description="Helical" evidence="8">
    <location>
        <begin position="7"/>
        <end position="28"/>
    </location>
</feature>
<keyword evidence="10" id="KW-0808">Transferase</keyword>
<dbReference type="InterPro" id="IPR000515">
    <property type="entry name" value="MetI-like"/>
</dbReference>
<feature type="transmembrane region" description="Helical" evidence="8">
    <location>
        <begin position="198"/>
        <end position="216"/>
    </location>
</feature>
<dbReference type="CDD" id="cd06261">
    <property type="entry name" value="TM_PBP2"/>
    <property type="match status" value="1"/>
</dbReference>
<dbReference type="Pfam" id="PF00528">
    <property type="entry name" value="BPD_transp_1"/>
    <property type="match status" value="1"/>
</dbReference>
<keyword evidence="4" id="KW-1003">Cell membrane</keyword>
<dbReference type="AlphaFoldDB" id="A7GMH7"/>
<dbReference type="EMBL" id="CP000764">
    <property type="protein sequence ID" value="ABS21335.1"/>
    <property type="molecule type" value="Genomic_DNA"/>
</dbReference>
<dbReference type="InterPro" id="IPR035906">
    <property type="entry name" value="MetI-like_sf"/>
</dbReference>
<sequence length="266" mass="29428">MKKFLVSYSWLILLFLYFPMMVLMVYSFNDSRINAEWQGFTFHWYTDLFQKQDVIDALVNSITIALITTFVTTALGVFFAVALHRYKYRFEGAINGLVYLPILIPDILMGLSLLILFSQIGMELGQATIIIAHITFSISFVVVILAARLSSMGHDLEEAANDLGATPWQTFRHVTLPSIAPGIISAALLTFTLSIDDFVISFFVSGPGSTTLPLYIYSMVKRGVSPEINALSTILIVVIVGLMIASEIFRNKGADGEENSGGHLPL</sequence>
<dbReference type="RefSeq" id="WP_011984088.1">
    <property type="nucleotide sequence ID" value="NC_009674.1"/>
</dbReference>
<keyword evidence="6 8" id="KW-1133">Transmembrane helix</keyword>
<evidence type="ECO:0000256" key="2">
    <source>
        <dbReference type="ARBA" id="ARBA00007069"/>
    </source>
</evidence>
<feature type="transmembrane region" description="Helical" evidence="8">
    <location>
        <begin position="170"/>
        <end position="192"/>
    </location>
</feature>
<dbReference type="HOGENOM" id="CLU_016047_3_0_9"/>
<accession>A7GMH7</accession>
<comment type="similarity">
    <text evidence="2">Belongs to the binding-protein-dependent transport system permease family. CysTW subfamily.</text>
</comment>
<feature type="transmembrane region" description="Helical" evidence="8">
    <location>
        <begin position="62"/>
        <end position="84"/>
    </location>
</feature>
<dbReference type="InterPro" id="IPR051789">
    <property type="entry name" value="Bact_Polyamine_Transport"/>
</dbReference>
<evidence type="ECO:0000256" key="4">
    <source>
        <dbReference type="ARBA" id="ARBA00022475"/>
    </source>
</evidence>
<dbReference type="KEGG" id="bcy:Bcer98_1009"/>
<evidence type="ECO:0000256" key="1">
    <source>
        <dbReference type="ARBA" id="ARBA00004651"/>
    </source>
</evidence>
<gene>
    <name evidence="10" type="ordered locus">Bcer98_1009</name>
</gene>
<dbReference type="EC" id="2.1.3.3" evidence="10"/>
<evidence type="ECO:0000256" key="3">
    <source>
        <dbReference type="ARBA" id="ARBA00022448"/>
    </source>
</evidence>
<evidence type="ECO:0000256" key="7">
    <source>
        <dbReference type="ARBA" id="ARBA00023136"/>
    </source>
</evidence>
<keyword evidence="3 8" id="KW-0813">Transport</keyword>
<reference evidence="10 11" key="1">
    <citation type="journal article" date="2008" name="Chem. Biol. Interact.">
        <title>Extending the Bacillus cereus group genomics to putative food-borne pathogens of different toxicity.</title>
        <authorList>
            <person name="Lapidus A."/>
            <person name="Goltsman E."/>
            <person name="Auger S."/>
            <person name="Galleron N."/>
            <person name="Segurens B."/>
            <person name="Dossat C."/>
            <person name="Land M.L."/>
            <person name="Broussolle V."/>
            <person name="Brillard J."/>
            <person name="Guinebretiere M.H."/>
            <person name="Sanchis V."/>
            <person name="Nguen-The C."/>
            <person name="Lereclus D."/>
            <person name="Richardson P."/>
            <person name="Wincker P."/>
            <person name="Weissenbach J."/>
            <person name="Ehrlich S.D."/>
            <person name="Sorokin A."/>
        </authorList>
    </citation>
    <scope>NUCLEOTIDE SEQUENCE [LARGE SCALE GENOMIC DNA]</scope>
    <source>
        <strain evidence="11">DSM 22905 / CIP 110041 / 391-98 / NVH 391-98</strain>
    </source>
</reference>
<dbReference type="STRING" id="315749.Bcer98_1009"/>
<dbReference type="PANTHER" id="PTHR43848:SF2">
    <property type="entry name" value="PUTRESCINE TRANSPORT SYSTEM PERMEASE PROTEIN POTI"/>
    <property type="match status" value="1"/>
</dbReference>
<feature type="transmembrane region" description="Helical" evidence="8">
    <location>
        <begin position="129"/>
        <end position="149"/>
    </location>
</feature>
<feature type="domain" description="ABC transmembrane type-1" evidence="9">
    <location>
        <begin position="58"/>
        <end position="246"/>
    </location>
</feature>
<dbReference type="GO" id="GO:0005886">
    <property type="term" value="C:plasma membrane"/>
    <property type="evidence" value="ECO:0007669"/>
    <property type="project" value="UniProtKB-SubCell"/>
</dbReference>
<protein>
    <submittedName>
        <fullName evidence="10">Ornithine carbamoyltransferase</fullName>
        <ecNumber evidence="10">2.1.3.3</ecNumber>
    </submittedName>
</protein>
<dbReference type="PROSITE" id="PS50928">
    <property type="entry name" value="ABC_TM1"/>
    <property type="match status" value="1"/>
</dbReference>
<feature type="transmembrane region" description="Helical" evidence="8">
    <location>
        <begin position="96"/>
        <end position="117"/>
    </location>
</feature>
<evidence type="ECO:0000256" key="5">
    <source>
        <dbReference type="ARBA" id="ARBA00022692"/>
    </source>
</evidence>
<proteinExistence type="inferred from homology"/>
<name>A7GMH7_BACCN</name>